<dbReference type="GO" id="GO:0050660">
    <property type="term" value="F:flavin adenine dinucleotide binding"/>
    <property type="evidence" value="ECO:0007669"/>
    <property type="project" value="TreeGrafter"/>
</dbReference>
<dbReference type="GO" id="GO:0005948">
    <property type="term" value="C:acetolactate synthase complex"/>
    <property type="evidence" value="ECO:0007669"/>
    <property type="project" value="TreeGrafter"/>
</dbReference>
<evidence type="ECO:0000256" key="1">
    <source>
        <dbReference type="ARBA" id="ARBA00007812"/>
    </source>
</evidence>
<dbReference type="SUPFAM" id="SSF52467">
    <property type="entry name" value="DHS-like NAD/FAD-binding domain"/>
    <property type="match status" value="1"/>
</dbReference>
<reference evidence="7 8" key="1">
    <citation type="submission" date="2015-06" db="EMBL/GenBank/DDBJ databases">
        <title>New insights into the roles of widespread benthic archaea in carbon and nitrogen cycling.</title>
        <authorList>
            <person name="Lazar C.S."/>
            <person name="Baker B.J."/>
            <person name="Seitz K.W."/>
            <person name="Hyde A.S."/>
            <person name="Dick G.J."/>
            <person name="Hinrichs K.-U."/>
            <person name="Teske A.P."/>
        </authorList>
    </citation>
    <scope>NUCLEOTIDE SEQUENCE [LARGE SCALE GENOMIC DNA]</scope>
    <source>
        <strain evidence="7">DG-45</strain>
    </source>
</reference>
<proteinExistence type="inferred from homology"/>
<dbReference type="InterPro" id="IPR029061">
    <property type="entry name" value="THDP-binding"/>
</dbReference>
<dbReference type="GO" id="GO:0003984">
    <property type="term" value="F:acetolactate synthase activity"/>
    <property type="evidence" value="ECO:0007669"/>
    <property type="project" value="TreeGrafter"/>
</dbReference>
<dbReference type="GO" id="GO:0044272">
    <property type="term" value="P:sulfur compound biosynthetic process"/>
    <property type="evidence" value="ECO:0007669"/>
    <property type="project" value="UniProtKB-ARBA"/>
</dbReference>
<dbReference type="InterPro" id="IPR012001">
    <property type="entry name" value="Thiamin_PyroP_enz_TPP-bd_dom"/>
</dbReference>
<dbReference type="Gene3D" id="3.40.50.970">
    <property type="match status" value="2"/>
</dbReference>
<dbReference type="EMBL" id="LFWZ01000019">
    <property type="protein sequence ID" value="KON30881.1"/>
    <property type="molecule type" value="Genomic_DNA"/>
</dbReference>
<dbReference type="AlphaFoldDB" id="A0A0M0BRL8"/>
<dbReference type="GO" id="GO:0000287">
    <property type="term" value="F:magnesium ion binding"/>
    <property type="evidence" value="ECO:0007669"/>
    <property type="project" value="InterPro"/>
</dbReference>
<dbReference type="InterPro" id="IPR029035">
    <property type="entry name" value="DHS-like_NAD/FAD-binding_dom"/>
</dbReference>
<evidence type="ECO:0000259" key="4">
    <source>
        <dbReference type="Pfam" id="PF00205"/>
    </source>
</evidence>
<protein>
    <submittedName>
        <fullName evidence="7">Acetolactate synthase</fullName>
    </submittedName>
</protein>
<dbReference type="PANTHER" id="PTHR18968">
    <property type="entry name" value="THIAMINE PYROPHOSPHATE ENZYMES"/>
    <property type="match status" value="1"/>
</dbReference>
<dbReference type="Gene3D" id="3.40.50.1220">
    <property type="entry name" value="TPP-binding domain"/>
    <property type="match status" value="1"/>
</dbReference>
<dbReference type="Pfam" id="PF02776">
    <property type="entry name" value="TPP_enzyme_N"/>
    <property type="match status" value="1"/>
</dbReference>
<sequence>MSEKRCWDVIVDALEKEGVRFVFGLPGHPAVLYDSLYDAEAVEAVLVRHETSGAFMAMAYARLTRQPGVCFGSPGPGVANLIPGVLEAQSGCTPLIALGSSASSMHVGMGAFQETPQVDMFRPITKGVFKLPSADRAAWTMRRAFSLASNGKPGPIYVDVPFDVGTSTTAEVEYVPSDRPIRIRPDPERVKEAADLLLASERPVIVAGGGAYASAASGELIALAERLGIPVLTTPCGRGVIPESHPLALGLVGLYRTRVGRRVYQEADLLITLGSRNEEFQTAAWRHFPEGARFVQVDIDPSEMGRNWVPDVAVVGDAKLVLRDLMAAVSERARRRPLEEMPRVRSMLEAKEAFEAEVEAECADAPAPLKSKRVVREANRVFGSGTVLVNENGSQDLWSYYFPYYKVLDVDGCVAPAEQTCMGFGVAGAIGAKLAAPDRKVICTTGDGAFQMFMKELPTAVQCGAPVTWIVLNNFSLGWIKLHERALGDRYIAVDFEAQPDFAAVAEACGCHGERVDEASAVRPALEDALRQNEAGVPVVLDFIVDPWDFSDGFKEFHTSIWG</sequence>
<gene>
    <name evidence="7" type="ORF">AC482_02765</name>
</gene>
<evidence type="ECO:0000256" key="2">
    <source>
        <dbReference type="ARBA" id="ARBA00023052"/>
    </source>
</evidence>
<dbReference type="Pfam" id="PF00205">
    <property type="entry name" value="TPP_enzyme_M"/>
    <property type="match status" value="1"/>
</dbReference>
<organism evidence="7 8">
    <name type="scientific">miscellaneous Crenarchaeota group-15 archaeon DG-45</name>
    <dbReference type="NCBI Taxonomy" id="1685127"/>
    <lineage>
        <taxon>Archaea</taxon>
        <taxon>Candidatus Bathyarchaeota</taxon>
        <taxon>MCG-15</taxon>
    </lineage>
</organism>
<dbReference type="InterPro" id="IPR011766">
    <property type="entry name" value="TPP_enzyme_TPP-bd"/>
</dbReference>
<dbReference type="PANTHER" id="PTHR18968:SF13">
    <property type="entry name" value="ACETOLACTATE SYNTHASE CATALYTIC SUBUNIT, MITOCHONDRIAL"/>
    <property type="match status" value="1"/>
</dbReference>
<feature type="domain" description="Thiamine pyrophosphate enzyme N-terminal TPP-binding" evidence="6">
    <location>
        <begin position="8"/>
        <end position="118"/>
    </location>
</feature>
<comment type="caution">
    <text evidence="7">The sequence shown here is derived from an EMBL/GenBank/DDBJ whole genome shotgun (WGS) entry which is preliminary data.</text>
</comment>
<dbReference type="SUPFAM" id="SSF52518">
    <property type="entry name" value="Thiamin diphosphate-binding fold (THDP-binding)"/>
    <property type="match status" value="2"/>
</dbReference>
<evidence type="ECO:0000313" key="7">
    <source>
        <dbReference type="EMBL" id="KON30881.1"/>
    </source>
</evidence>
<dbReference type="Proteomes" id="UP000037210">
    <property type="component" value="Unassembled WGS sequence"/>
</dbReference>
<dbReference type="GO" id="GO:0030976">
    <property type="term" value="F:thiamine pyrophosphate binding"/>
    <property type="evidence" value="ECO:0007669"/>
    <property type="project" value="InterPro"/>
</dbReference>
<dbReference type="InterPro" id="IPR012000">
    <property type="entry name" value="Thiamin_PyroP_enz_cen_dom"/>
</dbReference>
<dbReference type="CDD" id="cd00568">
    <property type="entry name" value="TPP_enzymes"/>
    <property type="match status" value="1"/>
</dbReference>
<dbReference type="FunFam" id="3.40.50.970:FF:000007">
    <property type="entry name" value="Acetolactate synthase"/>
    <property type="match status" value="1"/>
</dbReference>
<dbReference type="GO" id="GO:0009099">
    <property type="term" value="P:L-valine biosynthetic process"/>
    <property type="evidence" value="ECO:0007669"/>
    <property type="project" value="TreeGrafter"/>
</dbReference>
<evidence type="ECO:0000259" key="5">
    <source>
        <dbReference type="Pfam" id="PF02775"/>
    </source>
</evidence>
<dbReference type="InterPro" id="IPR045229">
    <property type="entry name" value="TPP_enz"/>
</dbReference>
<keyword evidence="2 3" id="KW-0786">Thiamine pyrophosphate</keyword>
<feature type="domain" description="Thiamine pyrophosphate enzyme central" evidence="4">
    <location>
        <begin position="190"/>
        <end position="325"/>
    </location>
</feature>
<evidence type="ECO:0000256" key="3">
    <source>
        <dbReference type="RuleBase" id="RU362132"/>
    </source>
</evidence>
<dbReference type="GO" id="GO:0009097">
    <property type="term" value="P:isoleucine biosynthetic process"/>
    <property type="evidence" value="ECO:0007669"/>
    <property type="project" value="TreeGrafter"/>
</dbReference>
<accession>A0A0M0BRL8</accession>
<name>A0A0M0BRL8_9ARCH</name>
<dbReference type="CDD" id="cd07035">
    <property type="entry name" value="TPP_PYR_POX_like"/>
    <property type="match status" value="1"/>
</dbReference>
<comment type="similarity">
    <text evidence="1 3">Belongs to the TPP enzyme family.</text>
</comment>
<evidence type="ECO:0000313" key="8">
    <source>
        <dbReference type="Proteomes" id="UP000037210"/>
    </source>
</evidence>
<dbReference type="Pfam" id="PF02775">
    <property type="entry name" value="TPP_enzyme_C"/>
    <property type="match status" value="1"/>
</dbReference>
<feature type="domain" description="Thiamine pyrophosphate enzyme TPP-binding" evidence="5">
    <location>
        <begin position="405"/>
        <end position="542"/>
    </location>
</feature>
<evidence type="ECO:0000259" key="6">
    <source>
        <dbReference type="Pfam" id="PF02776"/>
    </source>
</evidence>